<accession>E8N1N9</accession>
<dbReference type="Pfam" id="PF12158">
    <property type="entry name" value="DUF3592"/>
    <property type="match status" value="1"/>
</dbReference>
<dbReference type="Proteomes" id="UP000008922">
    <property type="component" value="Chromosome"/>
</dbReference>
<feature type="domain" description="DUF3592" evidence="2">
    <location>
        <begin position="94"/>
        <end position="145"/>
    </location>
</feature>
<keyword evidence="1" id="KW-0472">Membrane</keyword>
<dbReference type="RefSeq" id="WP_013559039.1">
    <property type="nucleotide sequence ID" value="NC_014960.1"/>
</dbReference>
<keyword evidence="1" id="KW-1133">Transmembrane helix</keyword>
<protein>
    <recommendedName>
        <fullName evidence="2">DUF3592 domain-containing protein</fullName>
    </recommendedName>
</protein>
<feature type="transmembrane region" description="Helical" evidence="1">
    <location>
        <begin position="18"/>
        <end position="37"/>
    </location>
</feature>
<dbReference type="KEGG" id="atm:ANT_06100"/>
<keyword evidence="4" id="KW-1185">Reference proteome</keyword>
<evidence type="ECO:0000256" key="1">
    <source>
        <dbReference type="SAM" id="Phobius"/>
    </source>
</evidence>
<dbReference type="STRING" id="926569.ANT_06100"/>
<dbReference type="InParanoid" id="E8N1N9"/>
<name>E8N1N9_ANATU</name>
<dbReference type="InterPro" id="IPR021994">
    <property type="entry name" value="DUF3592"/>
</dbReference>
<dbReference type="OrthoDB" id="9855061at2"/>
<evidence type="ECO:0000313" key="4">
    <source>
        <dbReference type="Proteomes" id="UP000008922"/>
    </source>
</evidence>
<reference evidence="3 4" key="1">
    <citation type="submission" date="2010-12" db="EMBL/GenBank/DDBJ databases">
        <title>Whole genome sequence of Anaerolinea thermophila UNI-1.</title>
        <authorList>
            <person name="Narita-Yamada S."/>
            <person name="Kishi E."/>
            <person name="Watanabe Y."/>
            <person name="Takasaki K."/>
            <person name="Ankai A."/>
            <person name="Oguchi A."/>
            <person name="Fukui S."/>
            <person name="Takahashi M."/>
            <person name="Yashiro I."/>
            <person name="Hosoyama A."/>
            <person name="Sekiguchi Y."/>
            <person name="Hanada S."/>
            <person name="Fujita N."/>
        </authorList>
    </citation>
    <scope>NUCLEOTIDE SEQUENCE [LARGE SCALE GENOMIC DNA]</scope>
    <source>
        <strain evidence="4">DSM 14523 / JCM 11388 / NBRC 100420 / UNI-1</strain>
    </source>
</reference>
<dbReference type="HOGENOM" id="CLU_1718549_0_0_0"/>
<dbReference type="EMBL" id="AP012029">
    <property type="protein sequence ID" value="BAJ62644.1"/>
    <property type="molecule type" value="Genomic_DNA"/>
</dbReference>
<gene>
    <name evidence="3" type="ordered locus">ANT_06100</name>
</gene>
<dbReference type="AlphaFoldDB" id="E8N1N9"/>
<evidence type="ECO:0000313" key="3">
    <source>
        <dbReference type="EMBL" id="BAJ62644.1"/>
    </source>
</evidence>
<evidence type="ECO:0000259" key="2">
    <source>
        <dbReference type="Pfam" id="PF12158"/>
    </source>
</evidence>
<keyword evidence="1" id="KW-0812">Transmembrane</keyword>
<sequence>MEKNRLQPGFWRIVDNDYIATFSIYTIGTLWAVYLIFKVFALEFRDESFYLILSAVLTVLGGAVLAWRYWRIRAFFAKGERTRGKLVKTDFFRSTGWLEYDYTLKGKRYHRKETVHRNPRTRALKEGDLVWVVFDPQRPERAMLADIYEEKG</sequence>
<proteinExistence type="predicted"/>
<organism evidence="3 4">
    <name type="scientific">Anaerolinea thermophila (strain DSM 14523 / JCM 11388 / NBRC 100420 / UNI-1)</name>
    <dbReference type="NCBI Taxonomy" id="926569"/>
    <lineage>
        <taxon>Bacteria</taxon>
        <taxon>Bacillati</taxon>
        <taxon>Chloroflexota</taxon>
        <taxon>Anaerolineae</taxon>
        <taxon>Anaerolineales</taxon>
        <taxon>Anaerolineaceae</taxon>
        <taxon>Anaerolinea</taxon>
    </lineage>
</organism>
<feature type="transmembrane region" description="Helical" evidence="1">
    <location>
        <begin position="49"/>
        <end position="70"/>
    </location>
</feature>